<accession>A0A075LM86</accession>
<dbReference type="SMART" id="SM00967">
    <property type="entry name" value="SpoU_sub_bind"/>
    <property type="match status" value="1"/>
</dbReference>
<name>A0A075LM86_9BACI</name>
<dbReference type="InterPro" id="IPR051259">
    <property type="entry name" value="rRNA_Methyltransferase"/>
</dbReference>
<organism evidence="5 6">
    <name type="scientific">Terribacillus saccharophilus</name>
    <dbReference type="NCBI Taxonomy" id="361277"/>
    <lineage>
        <taxon>Bacteria</taxon>
        <taxon>Bacillati</taxon>
        <taxon>Bacillota</taxon>
        <taxon>Bacilli</taxon>
        <taxon>Bacillales</taxon>
        <taxon>Bacillaceae</taxon>
        <taxon>Terribacillus</taxon>
    </lineage>
</organism>
<dbReference type="OrthoDB" id="9794400at2"/>
<dbReference type="GeneID" id="34220363"/>
<dbReference type="GO" id="GO:0003723">
    <property type="term" value="F:RNA binding"/>
    <property type="evidence" value="ECO:0007669"/>
    <property type="project" value="InterPro"/>
</dbReference>
<evidence type="ECO:0000256" key="2">
    <source>
        <dbReference type="ARBA" id="ARBA00022603"/>
    </source>
</evidence>
<evidence type="ECO:0000256" key="3">
    <source>
        <dbReference type="ARBA" id="ARBA00022679"/>
    </source>
</evidence>
<dbReference type="HOGENOM" id="CLU_021322_3_2_9"/>
<dbReference type="PANTHER" id="PTHR43191">
    <property type="entry name" value="RRNA METHYLTRANSFERASE 3"/>
    <property type="match status" value="1"/>
</dbReference>
<keyword evidence="3" id="KW-0808">Transferase</keyword>
<evidence type="ECO:0000259" key="4">
    <source>
        <dbReference type="SMART" id="SM00967"/>
    </source>
</evidence>
<dbReference type="CDD" id="cd18095">
    <property type="entry name" value="SpoU-like_rRNA-MTase"/>
    <property type="match status" value="1"/>
</dbReference>
<keyword evidence="2 5" id="KW-0489">Methyltransferase</keyword>
<dbReference type="GO" id="GO:0032259">
    <property type="term" value="P:methylation"/>
    <property type="evidence" value="ECO:0007669"/>
    <property type="project" value="UniProtKB-KW"/>
</dbReference>
<proteinExistence type="inferred from homology"/>
<dbReference type="GO" id="GO:0006396">
    <property type="term" value="P:RNA processing"/>
    <property type="evidence" value="ECO:0007669"/>
    <property type="project" value="InterPro"/>
</dbReference>
<dbReference type="GO" id="GO:0005737">
    <property type="term" value="C:cytoplasm"/>
    <property type="evidence" value="ECO:0007669"/>
    <property type="project" value="UniProtKB-ARBA"/>
</dbReference>
<dbReference type="InterPro" id="IPR013123">
    <property type="entry name" value="SpoU_subst-bd"/>
</dbReference>
<dbReference type="Proteomes" id="UP000027980">
    <property type="component" value="Chromosome"/>
</dbReference>
<evidence type="ECO:0000313" key="5">
    <source>
        <dbReference type="EMBL" id="AIF67057.1"/>
    </source>
</evidence>
<dbReference type="EMBL" id="CP008876">
    <property type="protein sequence ID" value="AIF67057.1"/>
    <property type="molecule type" value="Genomic_DNA"/>
</dbReference>
<dbReference type="GO" id="GO:0008173">
    <property type="term" value="F:RNA methyltransferase activity"/>
    <property type="evidence" value="ECO:0007669"/>
    <property type="project" value="InterPro"/>
</dbReference>
<dbReference type="InterPro" id="IPR053888">
    <property type="entry name" value="MRM3-like_sub_bind"/>
</dbReference>
<dbReference type="SUPFAM" id="SSF75217">
    <property type="entry name" value="alpha/beta knot"/>
    <property type="match status" value="1"/>
</dbReference>
<dbReference type="Pfam" id="PF22435">
    <property type="entry name" value="MRM3-like_sub_bind"/>
    <property type="match status" value="1"/>
</dbReference>
<dbReference type="RefSeq" id="WP_038562110.1">
    <property type="nucleotide sequence ID" value="NZ_CP008876.1"/>
</dbReference>
<dbReference type="Gene3D" id="3.30.1330.30">
    <property type="match status" value="1"/>
</dbReference>
<dbReference type="Pfam" id="PF00588">
    <property type="entry name" value="SpoU_methylase"/>
    <property type="match status" value="1"/>
</dbReference>
<dbReference type="InterPro" id="IPR029026">
    <property type="entry name" value="tRNA_m1G_MTases_N"/>
</dbReference>
<feature type="domain" description="RNA 2-O ribose methyltransferase substrate binding" evidence="4">
    <location>
        <begin position="29"/>
        <end position="96"/>
    </location>
</feature>
<dbReference type="AlphaFoldDB" id="A0A075LM86"/>
<evidence type="ECO:0000313" key="6">
    <source>
        <dbReference type="Proteomes" id="UP000027980"/>
    </source>
</evidence>
<dbReference type="InterPro" id="IPR029028">
    <property type="entry name" value="Alpha/beta_knot_MTases"/>
</dbReference>
<dbReference type="InterPro" id="IPR029064">
    <property type="entry name" value="Ribosomal_eL30-like_sf"/>
</dbReference>
<sequence>MITSTQNAQVKQWQKLKRKKERTKSNTFLVEGFHLVEEAIKAGWTIEQLILREETEHPEWASELEPIRVSDHVFKAITETETPQGIAAVVQMQDKKLKRHNRILMLDAVQDPGNLGTIIRTADAAGFDAVYLGEGSADRYNDKVIRATQGSIFHLPVLTADLELLLPELQENGYTVWAAALEGAVDYRDLTAPKKTALLVGNEGAGIDKRLIAQSDMAVKIPIFGKAESLNVSIATGILLYHTVNR</sequence>
<comment type="similarity">
    <text evidence="1">Belongs to the class IV-like SAM-binding methyltransferase superfamily. RNA methyltransferase TrmH family.</text>
</comment>
<protein>
    <submittedName>
        <fullName evidence="5">RNA methyltransferase</fullName>
    </submittedName>
</protein>
<dbReference type="KEGG" id="tap:GZ22_10650"/>
<dbReference type="Gene3D" id="3.40.1280.10">
    <property type="match status" value="1"/>
</dbReference>
<evidence type="ECO:0000256" key="1">
    <source>
        <dbReference type="ARBA" id="ARBA00007228"/>
    </source>
</evidence>
<reference evidence="5 6" key="1">
    <citation type="submission" date="2014-07" db="EMBL/GenBank/DDBJ databases">
        <title>Complete genome sequence of a moderately halophilic bacterium Terribacillus aidingensis MP602, isolated from Cryptomeria fortunei in Tianmu mountain in China.</title>
        <authorList>
            <person name="Wang Y."/>
            <person name="Lu P."/>
            <person name="Zhang L."/>
        </authorList>
    </citation>
    <scope>NUCLEOTIDE SEQUENCE [LARGE SCALE GENOMIC DNA]</scope>
    <source>
        <strain evidence="5 6">MP602</strain>
    </source>
</reference>
<gene>
    <name evidence="5" type="ORF">GZ22_10650</name>
</gene>
<dbReference type="PANTHER" id="PTHR43191:SF2">
    <property type="entry name" value="RRNA METHYLTRANSFERASE 3, MITOCHONDRIAL"/>
    <property type="match status" value="1"/>
</dbReference>
<dbReference type="SUPFAM" id="SSF55315">
    <property type="entry name" value="L30e-like"/>
    <property type="match status" value="1"/>
</dbReference>
<dbReference type="InterPro" id="IPR001537">
    <property type="entry name" value="SpoU_MeTrfase"/>
</dbReference>